<proteinExistence type="predicted"/>
<sequence>MNYDPQRGPTLAHIDQLVEEIYSDANLFDVFAKEEPRFVRWLFSDEEALSSLVSRLMMVERVVIEQWVAEYRKSGVLPNFGSGMRP</sequence>
<name>A0A514D3U7_9VIRU</name>
<accession>A0A514D3U7</accession>
<gene>
    <name evidence="1" type="ORF">H1Bulk291280_000002</name>
</gene>
<evidence type="ECO:0000313" key="1">
    <source>
        <dbReference type="EMBL" id="QDH88293.1"/>
    </source>
</evidence>
<protein>
    <submittedName>
        <fullName evidence="1">Uncharacterized protein</fullName>
    </submittedName>
</protein>
<dbReference type="EMBL" id="MN033992">
    <property type="protein sequence ID" value="QDH88293.1"/>
    <property type="molecule type" value="Genomic_RNA"/>
</dbReference>
<reference evidence="1" key="1">
    <citation type="submission" date="2019-05" db="EMBL/GenBank/DDBJ databases">
        <title>Metatranscriptomic reconstruction reveals RNA viruses with the potential to shape carbon cycling in soil.</title>
        <authorList>
            <person name="Starr E.P."/>
            <person name="Nuccio E."/>
            <person name="Pett-Ridge J."/>
            <person name="Banfield J.F."/>
            <person name="Firestone M.K."/>
        </authorList>
    </citation>
    <scope>NUCLEOTIDE SEQUENCE</scope>
    <source>
        <strain evidence="1">H1_Bulk_29_scaffold_1280</strain>
    </source>
</reference>
<organism evidence="1">
    <name type="scientific">Leviviridae sp</name>
    <dbReference type="NCBI Taxonomy" id="2027243"/>
    <lineage>
        <taxon>Viruses</taxon>
        <taxon>Riboviria</taxon>
        <taxon>Orthornavirae</taxon>
        <taxon>Lenarviricota</taxon>
        <taxon>Leviviricetes</taxon>
        <taxon>Norzivirales</taxon>
        <taxon>Fiersviridae</taxon>
    </lineage>
</organism>